<comment type="similarity">
    <text evidence="1">Belongs to the VPS13 family.</text>
</comment>
<dbReference type="InterPro" id="IPR026847">
    <property type="entry name" value="VPS13"/>
</dbReference>
<accession>A0A0K0EZ74</accession>
<protein>
    <submittedName>
        <fullName evidence="7">Vacuolar protein sorting-associated protein 13D (inferred by orthology to a human protein)</fullName>
    </submittedName>
</protein>
<dbReference type="GO" id="GO:0045053">
    <property type="term" value="P:protein retention in Golgi apparatus"/>
    <property type="evidence" value="ECO:0007669"/>
    <property type="project" value="TreeGrafter"/>
</dbReference>
<dbReference type="GO" id="GO:0006623">
    <property type="term" value="P:protein targeting to vacuole"/>
    <property type="evidence" value="ECO:0007669"/>
    <property type="project" value="TreeGrafter"/>
</dbReference>
<dbReference type="GO" id="GO:0006869">
    <property type="term" value="P:lipid transport"/>
    <property type="evidence" value="ECO:0007669"/>
    <property type="project" value="UniProtKB-KW"/>
</dbReference>
<evidence type="ECO:0000313" key="7">
    <source>
        <dbReference type="WBParaSite" id="SVE_0183300.1"/>
    </source>
</evidence>
<dbReference type="PROSITE" id="PS50231">
    <property type="entry name" value="RICIN_B_LECTIN"/>
    <property type="match status" value="1"/>
</dbReference>
<dbReference type="Proteomes" id="UP000035680">
    <property type="component" value="Unassembled WGS sequence"/>
</dbReference>
<dbReference type="InterPro" id="IPR035992">
    <property type="entry name" value="Ricin_B-like_lectins"/>
</dbReference>
<keyword evidence="6" id="KW-1185">Reference proteome</keyword>
<evidence type="ECO:0000256" key="1">
    <source>
        <dbReference type="ARBA" id="ARBA00006545"/>
    </source>
</evidence>
<feature type="domain" description="Vacuolar protein sorting-associated protein 13 VPS13 adaptor binding" evidence="5">
    <location>
        <begin position="1911"/>
        <end position="2469"/>
    </location>
</feature>
<evidence type="ECO:0000256" key="3">
    <source>
        <dbReference type="ARBA" id="ARBA00023055"/>
    </source>
</evidence>
<dbReference type="WBParaSite" id="SVE_0183300.1">
    <property type="protein sequence ID" value="SVE_0183300.1"/>
    <property type="gene ID" value="SVE_0183300"/>
</dbReference>
<organism evidence="6 7">
    <name type="scientific">Strongyloides venezuelensis</name>
    <name type="common">Threadworm</name>
    <dbReference type="NCBI Taxonomy" id="75913"/>
    <lineage>
        <taxon>Eukaryota</taxon>
        <taxon>Metazoa</taxon>
        <taxon>Ecdysozoa</taxon>
        <taxon>Nematoda</taxon>
        <taxon>Chromadorea</taxon>
        <taxon>Rhabditida</taxon>
        <taxon>Tylenchina</taxon>
        <taxon>Panagrolaimomorpha</taxon>
        <taxon>Strongyloidoidea</taxon>
        <taxon>Strongyloididae</taxon>
        <taxon>Strongyloides</taxon>
    </lineage>
</organism>
<name>A0A0K0EZ74_STRVS</name>
<proteinExistence type="inferred from homology"/>
<dbReference type="InterPro" id="IPR009543">
    <property type="entry name" value="VPS13_VAB"/>
</dbReference>
<evidence type="ECO:0000259" key="5">
    <source>
        <dbReference type="Pfam" id="PF25036"/>
    </source>
</evidence>
<evidence type="ECO:0000259" key="4">
    <source>
        <dbReference type="Pfam" id="PF12624"/>
    </source>
</evidence>
<dbReference type="PANTHER" id="PTHR16166">
    <property type="entry name" value="VACUOLAR PROTEIN SORTING-ASSOCIATED PROTEIN VPS13"/>
    <property type="match status" value="1"/>
</dbReference>
<dbReference type="GO" id="GO:0007005">
    <property type="term" value="P:mitochondrion organization"/>
    <property type="evidence" value="ECO:0007669"/>
    <property type="project" value="TreeGrafter"/>
</dbReference>
<keyword evidence="2" id="KW-0813">Transport</keyword>
<keyword evidence="3" id="KW-0445">Lipid transport</keyword>
<sequence length="3283" mass="378766">MLEGYLASVLNRYVGEYLEDLNTDQLSIALLSGKVELENVPLKKSALSKFDIPIDVKSGVVGKLIVTIPITAIRSEPWIVKLNDVFIVLKSSERQYSGKEQDETEIRRKEELFKELEEIHKKILLKRTNLFSGENDKQNQWWGNSIISSIINNIRLIITNIHIRYEDNKTISQDIIFSCGLKIKSINLHTTNDQWEEHYINDSNNLYTYKKLDIDGASFYWNTDENELSEVGTLDDLKNSFLNNNFNDSCYIIQPFELQIKLTKNTCKLNLIEETKPRYQLNMFPKKLAIDITIRQLIQMRALANEFKRFDRARKYRKWRPKEKVSGNSTLWWKFAINRVIDSIKRKNITNTWDYAISNAKVINKYSYIYKKKLVLHLKDEIKKRKKHEIFKYFDLLNEFMDSQECDKEVIYMKQVERDNQMTYSILNITRDHVCKKIITEVETYFALQKLDIDMLSTNTVFDATHYNGVIDIPIEVDNEEKSSTLYKWVVSWFSNDENDVSESTELEDEQHTETYVKFPVFRSCKLPVDFKKVENKMEKDLVESLNEMLDDSTTFVRDKILAVVNLNVESITFRILIENYKNNEYNCVSIDLSKVSIDVQLSPREHRTTLLLDVEDFNIHCTKSNKLENYDVSKSINNIFDEAFINKSTQVIFTVGQSKTNIEKYESTRNNQSAISMFYSRFSPKTTVFHKLNAEFVPFTVVLDESSTEDFLNIVNLFNNNNDNFDSSTNQTEDFICNQVNLIYCYLKVPTIDVVLKTKRKFLFGQSFNTEESLLFGTITFDDFSFEISKMEEYLTKYNISIKSLCFHDFYEKKFSKLLEIKNYGDKISTRSRSSSFPGNMLSSIKSRRRNGSISDEYFTTMYNDDLNENQRNESNETFPLDIDENDSEVLDDNHFVVTIDHVQRNHHQFVSHYKEVEYNFGIQASYLDIGMNQHTLVIFQDIIGLIPENPHKHDINSGDDLELQELLLQGLHELNPSFNLDKYQMDSKQCSRNDRLNNTKKILSLPSNVLLGMNFQKVNISMNLPQKEICLGVIHLKNTKCDIKFDMNNEEIPMEIFLSTESLKVDNSIPDYNSLYQEVLSVERRNSFNGGNSPIIVKFLKYRSFDFDLVRPYDAKMDIVIDESFEVTYLHLHRFFYLTTDFWVNYVDLIDKMSRKGITGISDNVNENLLTRLSIAANINCPVSVIAPLNQFSSRCIIIKMSKVEATNKFDLASQSKYMNDYVINSNITQDNYDCLFDNLNLLLDDLEIFEGKSILVDSNKFLSCGTFLDSLSGIVFKSDLKSVLSKKKSAKVIFGRNLSCFISQNAPNINVAVIFENMDINLTTKFYKLLQGVLQYNLGDYTELDTNSPPSENVVNSLSNFSEEHLKQNINLSFRMQFTNVNINLLTPSKSDNYWDNFGIVSCKNAILGTDSYVDSQFELCFIAYYAQLIDKRINLSEKNLNEEILSKVLLPKNNFDSSVRQAFLEMNVFFKGNDAPVVTFVLQETQLLIIPDWFLALKEFFLLESDFDVNSEEILCNIPRLKDYFIKNADNSKHENSLNPYEIKHSITMKTQLTDCDVVFIENLSDPKSLALKCFVTSVLQLNDKMGYLSAEFIIQKIQVSWFIFVEESNTNCIISTPFNIEIKLGAVSNDISFSKSHYSVSHYNLKQEITKHYITIKMDNCSFRLSYKDVLVAMNVINGCKRLLDTNFYQLHWVPVPKDELTAFNTIKIKNINCAITDFSLWILNDFNGPTLPIMRLSSVKWKFVFTEERFTSEGILSIEYFNQRLSGWEPFLEPVEISNFNLEYQDKKSIYSEFKVNPKSYIDINITTHLIQQLKAFSNGFLNIKNSVDSNFRSLCRKGRNNNTSYIIKNKLGSNINFTTEIEKLLQKDGKYRQNVKWSCVEAEKEIEFFLPVDRNHLYGSDYNSYSRLILSIDGYEELQPINIDTVRTYSINARKNVNSLTSKRLKFVKLLINISINDDGRKAIDVRTAYSITNFLNIPVIIKIDNSVNVSKEWIDVKISPNEDYYIPLKYVYSRIYCRPIFGEKNSLSLTASDFLEIIFNEEYYNQNNGLSSFSRFTQNDRKLYFMIYNYIDENISNKTIPGFNISIYPPLFIRNQLPTDIDFEINGQNIFCQSGNTISLPNINVDEPVSLDITTDRLKSVEALELSRSSILKLQSRYSKPIPITMRDEGKRKMIIYGDISLSRNGSIIIVLWVTYWIVNKSGIPLIIRKNESFEDIAGQLPEHEQGNDKIPLMLSFNNDDEEVKRCNLRVGKSFLPDKDYFPEYSKPFKLTPGEQSLALHMKHPNKPTLIYNVGIEVRQGTGRYKNTQVVIFSPRYLLINRSSYTIYLSHIDDITFKRYNIIEPNSNLIWNESFEDNGMICIKRSDVKYWSQPFRIDQIGSYFITMRDIDETPHFVRAETTLSNARFCITFSNTEFYPPPIQIINESSIPVLYQQVSNHPVPSYLRSICKGSTKIDYAWEFIYGQKLLSLQASSYSSHSYDPTKSTVGPSLYYENYSFIFLDSSISGLIRSNTFNNLIEGLVLTVVDSNYVKLMPIDKSGTNLNQLWNFTSEGTIESVALNNFNPNSSTNFVLDLLSTEQEFILVVGLRDKTRNNTQIWKFNDEGRFSCGLSNRYLMKGIQNYLTMGFSRNLNTLVCSFKRIYQKEGTGILNVQCSHVGPTLVVKISFPDTIQPKESSVPSSDDQKIELNILIPNGIGISLINAAHEELFFGRLKGVYLNLIKNNSSYMCTFNVHSIQIDNQLNGAQNFNFFFCQSTEEKERLSKINENLSQDQEMMLYLTSSAMKIEVNYTHKEHYDSFEYFKILFSNISINLDEQLLWKFIEFIQESGTAESVAQINLLQPPNINLDDVNKISMRRCYFGNLILNIGQISLSVITIPTNVMEKKIQQIKQNFNIRLMSFENASITLPPFIQTHTFETITFLIECLKKFYINELYTQTFNIIVSLDAFGNPLGLATDIKDSFQTLIFDGNVSGFVSGFSYGVANSFSKVMSSMATGVGALITDKEYELKRRKSIKVNQNSNDKNPLTHLYSGFKGLGTGVIGGATAIVGNTMKETRNKGLIVGLVKGVSTGVVDTVAKPVQGVFDFIGGTATAMKEVAGNSHVKKQCIPRERLRLTRVCNNLCGLLQPYKVEYALAQQLISTKFTNFSSKSVLLDIEVYHEQKINNECVQLCALICTDKAYFLQKNNGNYTEIVNILDFKNLLSNSPLIPKKIEKVDENVKYTVIVACEFDSKINKENTIQIMVYSYEKAQILCDKLNRAKELYDRASKNISY</sequence>
<dbReference type="Pfam" id="PF25036">
    <property type="entry name" value="VPS13_VAB"/>
    <property type="match status" value="1"/>
</dbReference>
<feature type="domain" description="Chorein N-terminal" evidence="4">
    <location>
        <begin position="1"/>
        <end position="734"/>
    </location>
</feature>
<dbReference type="SUPFAM" id="SSF50370">
    <property type="entry name" value="Ricin B-like lectins"/>
    <property type="match status" value="1"/>
</dbReference>
<evidence type="ECO:0000313" key="6">
    <source>
        <dbReference type="Proteomes" id="UP000035680"/>
    </source>
</evidence>
<dbReference type="PANTHER" id="PTHR16166:SF141">
    <property type="entry name" value="INTERMEMBRANE LIPID TRANSFER PROTEIN VPS13D"/>
    <property type="match status" value="1"/>
</dbReference>
<reference evidence="7" key="2">
    <citation type="submission" date="2015-08" db="UniProtKB">
        <authorList>
            <consortium name="WormBaseParasite"/>
        </authorList>
    </citation>
    <scope>IDENTIFICATION</scope>
</reference>
<dbReference type="Pfam" id="PF12624">
    <property type="entry name" value="VPS13_N"/>
    <property type="match status" value="1"/>
</dbReference>
<evidence type="ECO:0000256" key="2">
    <source>
        <dbReference type="ARBA" id="ARBA00022448"/>
    </source>
</evidence>
<dbReference type="InterPro" id="IPR026854">
    <property type="entry name" value="VPS13_N"/>
</dbReference>
<reference evidence="6" key="1">
    <citation type="submission" date="2014-07" db="EMBL/GenBank/DDBJ databases">
        <authorList>
            <person name="Martin A.A"/>
            <person name="De Silva N."/>
        </authorList>
    </citation>
    <scope>NUCLEOTIDE SEQUENCE</scope>
</reference>